<evidence type="ECO:0000313" key="5">
    <source>
        <dbReference type="EMBL" id="MBB3837417.1"/>
    </source>
</evidence>
<dbReference type="GO" id="GO:0046872">
    <property type="term" value="F:metal ion binding"/>
    <property type="evidence" value="ECO:0007669"/>
    <property type="project" value="UniProtKB-KW"/>
</dbReference>
<accession>A0A7W5ZKB0</accession>
<dbReference type="InterPro" id="IPR004843">
    <property type="entry name" value="Calcineurin-like_PHP"/>
</dbReference>
<keyword evidence="3" id="KW-0472">Membrane</keyword>
<feature type="domain" description="Calcineurin-like phosphoesterase" evidence="4">
    <location>
        <begin position="178"/>
        <end position="361"/>
    </location>
</feature>
<dbReference type="Pfam" id="PF00149">
    <property type="entry name" value="Metallophos"/>
    <property type="match status" value="1"/>
</dbReference>
<comment type="caution">
    <text evidence="5">The sequence shown here is derived from an EMBL/GenBank/DDBJ whole genome shotgun (WGS) entry which is preliminary data.</text>
</comment>
<sequence>MTASKYIVIPILTCLLLLIDWYVWQAVKIVFQHNTAQVQQFVKWAFWSLTAIIIFGLWLYNFAPPDALGRRLRTAILFSLFAVYGSKLLSVTLIFLGDAARFFTWAKGQFFPNNELPQALSESPDTITRSEFLMKTALVAASVPAAALTWGILSGAHDYRVRRVKLAIKNLPRSFEGMTIGQISDIHSGSFFNKIAVKGGIELLLKEKPDMVFFTGDLVNDRATEVNDYVHLFDKIKAPLGVYSTLGNHDYGAYAGWPSPQAKKQNLDDVKKAHKVLGYDLLTDDRRTIQLGGEKLAIIGVENISANESIFPNNGNLQRAIVGTEEAAVKLLLSHDPTHWDMEVNTQYPDIDVMFSGHTHGLQLGVTIGEKTYSPAQWQYKQWGGLYQKGNQQLYVNRGFGYLGFPGRVGMPPEITLFELVSA</sequence>
<keyword evidence="1" id="KW-0479">Metal-binding</keyword>
<evidence type="ECO:0000256" key="2">
    <source>
        <dbReference type="ARBA" id="ARBA00022801"/>
    </source>
</evidence>
<evidence type="ECO:0000256" key="1">
    <source>
        <dbReference type="ARBA" id="ARBA00022723"/>
    </source>
</evidence>
<dbReference type="AlphaFoldDB" id="A0A7W5ZKB0"/>
<evidence type="ECO:0000256" key="3">
    <source>
        <dbReference type="SAM" id="Phobius"/>
    </source>
</evidence>
<feature type="transmembrane region" description="Helical" evidence="3">
    <location>
        <begin position="7"/>
        <end position="24"/>
    </location>
</feature>
<gene>
    <name evidence="5" type="ORF">FHS57_001411</name>
</gene>
<evidence type="ECO:0000313" key="6">
    <source>
        <dbReference type="Proteomes" id="UP000541352"/>
    </source>
</evidence>
<dbReference type="Proteomes" id="UP000541352">
    <property type="component" value="Unassembled WGS sequence"/>
</dbReference>
<dbReference type="GO" id="GO:0009245">
    <property type="term" value="P:lipid A biosynthetic process"/>
    <property type="evidence" value="ECO:0007669"/>
    <property type="project" value="TreeGrafter"/>
</dbReference>
<dbReference type="Gene3D" id="3.60.21.10">
    <property type="match status" value="1"/>
</dbReference>
<dbReference type="SUPFAM" id="SSF56300">
    <property type="entry name" value="Metallo-dependent phosphatases"/>
    <property type="match status" value="1"/>
</dbReference>
<protein>
    <recommendedName>
        <fullName evidence="4">Calcineurin-like phosphoesterase domain-containing protein</fullName>
    </recommendedName>
</protein>
<feature type="transmembrane region" description="Helical" evidence="3">
    <location>
        <begin position="75"/>
        <end position="96"/>
    </location>
</feature>
<evidence type="ECO:0000259" key="4">
    <source>
        <dbReference type="Pfam" id="PF00149"/>
    </source>
</evidence>
<dbReference type="GO" id="GO:0008758">
    <property type="term" value="F:UDP-2,3-diacylglucosamine hydrolase activity"/>
    <property type="evidence" value="ECO:0007669"/>
    <property type="project" value="TreeGrafter"/>
</dbReference>
<keyword evidence="6" id="KW-1185">Reference proteome</keyword>
<name>A0A7W5ZKB0_9BACT</name>
<feature type="transmembrane region" description="Helical" evidence="3">
    <location>
        <begin position="44"/>
        <end position="63"/>
    </location>
</feature>
<keyword evidence="3" id="KW-0812">Transmembrane</keyword>
<dbReference type="InterPro" id="IPR029052">
    <property type="entry name" value="Metallo-depent_PP-like"/>
</dbReference>
<dbReference type="PANTHER" id="PTHR31302">
    <property type="entry name" value="TRANSMEMBRANE PROTEIN WITH METALLOPHOSPHOESTERASE DOMAIN-RELATED"/>
    <property type="match status" value="1"/>
</dbReference>
<keyword evidence="2" id="KW-0378">Hydrolase</keyword>
<dbReference type="PANTHER" id="PTHR31302:SF31">
    <property type="entry name" value="PHOSPHODIESTERASE YAEI"/>
    <property type="match status" value="1"/>
</dbReference>
<keyword evidence="3" id="KW-1133">Transmembrane helix</keyword>
<organism evidence="5 6">
    <name type="scientific">Runella defluvii</name>
    <dbReference type="NCBI Taxonomy" id="370973"/>
    <lineage>
        <taxon>Bacteria</taxon>
        <taxon>Pseudomonadati</taxon>
        <taxon>Bacteroidota</taxon>
        <taxon>Cytophagia</taxon>
        <taxon>Cytophagales</taxon>
        <taxon>Spirosomataceae</taxon>
        <taxon>Runella</taxon>
    </lineage>
</organism>
<dbReference type="EMBL" id="JACIBY010000002">
    <property type="protein sequence ID" value="MBB3837417.1"/>
    <property type="molecule type" value="Genomic_DNA"/>
</dbReference>
<proteinExistence type="predicted"/>
<dbReference type="RefSeq" id="WP_183972135.1">
    <property type="nucleotide sequence ID" value="NZ_JACIBY010000002.1"/>
</dbReference>
<dbReference type="InterPro" id="IPR051158">
    <property type="entry name" value="Metallophosphoesterase_sf"/>
</dbReference>
<dbReference type="GO" id="GO:0016020">
    <property type="term" value="C:membrane"/>
    <property type="evidence" value="ECO:0007669"/>
    <property type="project" value="GOC"/>
</dbReference>
<reference evidence="5 6" key="1">
    <citation type="submission" date="2020-08" db="EMBL/GenBank/DDBJ databases">
        <title>Genomic Encyclopedia of Type Strains, Phase IV (KMG-IV): sequencing the most valuable type-strain genomes for metagenomic binning, comparative biology and taxonomic classification.</title>
        <authorList>
            <person name="Goeker M."/>
        </authorList>
    </citation>
    <scope>NUCLEOTIDE SEQUENCE [LARGE SCALE GENOMIC DNA]</scope>
    <source>
        <strain evidence="5 6">DSM 17976</strain>
    </source>
</reference>